<dbReference type="AlphaFoldDB" id="A0A543DKM7"/>
<dbReference type="Gene3D" id="3.40.710.10">
    <property type="entry name" value="DD-peptidase/beta-lactamase superfamily"/>
    <property type="match status" value="1"/>
</dbReference>
<name>A0A543DKM7_9PSEU</name>
<dbReference type="RefSeq" id="WP_142058349.1">
    <property type="nucleotide sequence ID" value="NZ_VFPA01000003.1"/>
</dbReference>
<protein>
    <submittedName>
        <fullName evidence="2">CubicO group peptidase (Beta-lactamase class C family)</fullName>
    </submittedName>
</protein>
<organism evidence="2 3">
    <name type="scientific">Pseudonocardia kunmingensis</name>
    <dbReference type="NCBI Taxonomy" id="630975"/>
    <lineage>
        <taxon>Bacteria</taxon>
        <taxon>Bacillati</taxon>
        <taxon>Actinomycetota</taxon>
        <taxon>Actinomycetes</taxon>
        <taxon>Pseudonocardiales</taxon>
        <taxon>Pseudonocardiaceae</taxon>
        <taxon>Pseudonocardia</taxon>
    </lineage>
</organism>
<dbReference type="InterPro" id="IPR012338">
    <property type="entry name" value="Beta-lactam/transpept-like"/>
</dbReference>
<reference evidence="2 3" key="1">
    <citation type="submission" date="2019-06" db="EMBL/GenBank/DDBJ databases">
        <title>Sequencing the genomes of 1000 actinobacteria strains.</title>
        <authorList>
            <person name="Klenk H.-P."/>
        </authorList>
    </citation>
    <scope>NUCLEOTIDE SEQUENCE [LARGE SCALE GENOMIC DNA]</scope>
    <source>
        <strain evidence="2 3">DSM 45301</strain>
    </source>
</reference>
<evidence type="ECO:0000259" key="1">
    <source>
        <dbReference type="Pfam" id="PF00144"/>
    </source>
</evidence>
<dbReference type="InterPro" id="IPR052907">
    <property type="entry name" value="Beta-lactamase/esterase"/>
</dbReference>
<dbReference type="OrthoDB" id="3422781at2"/>
<dbReference type="PANTHER" id="PTHR43319">
    <property type="entry name" value="BETA-LACTAMASE-RELATED"/>
    <property type="match status" value="1"/>
</dbReference>
<accession>A0A543DKM7</accession>
<evidence type="ECO:0000313" key="3">
    <source>
        <dbReference type="Proteomes" id="UP000315677"/>
    </source>
</evidence>
<dbReference type="InterPro" id="IPR001466">
    <property type="entry name" value="Beta-lactam-related"/>
</dbReference>
<sequence length="371" mass="39640">MHISGFVARGYEQLRDVFTRLVADGRETGAALSVWADGTEVVGLTGGWADSARSRPWRHDTLVHTYSVSKPFASLAALTAVADGTLRLDEPVSAYWAEYGTGGKNATTLRQILTHRAGLPAFPPSAATLDLLDQDGLLRSLAAAPAKWEPGSRVAEHALTYGHLIDGVLRAGTGRSLGEVYADVVRPALNIDAWFGVPERDLDRVADVEHALPGAAEQILAEVYPSYGRVLAAPTGALDPSRLNSVGWRRAVFGAINLHASASALAAFYGSLTSPDGPVRRLLGHELHDEYLTTQVCGTDDTVGRTLAWTLGPLRTDAIIGLGGLGGSAAWWSLRHGHAVAYVTRRLHDHSRVAEIAAALDDDINTEVRRP</sequence>
<comment type="caution">
    <text evidence="2">The sequence shown here is derived from an EMBL/GenBank/DDBJ whole genome shotgun (WGS) entry which is preliminary data.</text>
</comment>
<feature type="domain" description="Beta-lactamase-related" evidence="1">
    <location>
        <begin position="14"/>
        <end position="357"/>
    </location>
</feature>
<proteinExistence type="predicted"/>
<evidence type="ECO:0000313" key="2">
    <source>
        <dbReference type="EMBL" id="TQM09887.1"/>
    </source>
</evidence>
<dbReference type="PANTHER" id="PTHR43319:SF3">
    <property type="entry name" value="BETA-LACTAMASE-RELATED DOMAIN-CONTAINING PROTEIN"/>
    <property type="match status" value="1"/>
</dbReference>
<dbReference type="Pfam" id="PF00144">
    <property type="entry name" value="Beta-lactamase"/>
    <property type="match status" value="1"/>
</dbReference>
<gene>
    <name evidence="2" type="ORF">FB558_5662</name>
</gene>
<dbReference type="Proteomes" id="UP000315677">
    <property type="component" value="Unassembled WGS sequence"/>
</dbReference>
<dbReference type="EMBL" id="VFPA01000003">
    <property type="protein sequence ID" value="TQM09887.1"/>
    <property type="molecule type" value="Genomic_DNA"/>
</dbReference>
<keyword evidence="3" id="KW-1185">Reference proteome</keyword>
<dbReference type="SUPFAM" id="SSF56601">
    <property type="entry name" value="beta-lactamase/transpeptidase-like"/>
    <property type="match status" value="1"/>
</dbReference>